<dbReference type="EMBL" id="CM042023">
    <property type="protein sequence ID" value="KAI3811902.1"/>
    <property type="molecule type" value="Genomic_DNA"/>
</dbReference>
<accession>A0ACB9IY13</accession>
<sequence>MEGRIGGRRGGSGTGQHGRIPAHQVYSKEASVLAEPEARKWCTCMMVNLMVLINAYVSELIQLLNHDYEMGYLIRFLRERSDTVPTGTKRYGSYGDEAIRFLRERSDTVPTGTKRYGSFWNEAIWFLRERDDVIPSGMRWYGMYDAEKDNVYQERERHSQDYIRIYQRESVNGRVIVYASRQLKVHEVNYPTHDLELAAVVFALKIWRHYLYGVKFTIYSDHKSLKYFFEQKELNMRQRRWLELLKDYDCEIMYHPGKANVVADALSRKDVPTPIRVKACQLVVTSDVMREIERAQDEALKEENIKKERMVGQQDKLEYNTLGVRTRYGRVWIPMGGELRTKILDEAHKSRYSIHPGTNRMYQDLRKEYWWPGMKHEVTKYVSKCLTCSQVKAEHQKPYGKIQPLEIPEWKWEHITMDFITKLPRTAKGHDTIWVIVDRLTKSAHFLPIRETFSSERLAEVFINEVVARHGMPLTIVSDRDTRFTSRFWKRFHEAMGTRLNISTAFHPQTDGQSERTIQTLEDMLRACIIDFGGRWDSHLPLAEFSYNNSHHTTIGMPPYEMLYGRRCRTPVCWGEIGQKELGSLEVIKETSKRFDQIKARMKAAQDRQKSYADRRRRPIEFDVGDRVMLKVSPWKGIIRFRKRGKLSPRFVGPFRIMARCLADETAHVPLTDIEVDNSLNYIEEPVAILDRKEKRLRSIETRVSSGLQVSKLEVSSDLQLSKLEFSSDLQLSKLEVSSDLQLSKLEVSMGLHLSKLSSFDRSASVMMMDGDAWLAMKSYPADTKTGIPLCFDYVM</sequence>
<evidence type="ECO:0000313" key="2">
    <source>
        <dbReference type="Proteomes" id="UP001056120"/>
    </source>
</evidence>
<proteinExistence type="predicted"/>
<protein>
    <submittedName>
        <fullName evidence="1">Uncharacterized protein</fullName>
    </submittedName>
</protein>
<evidence type="ECO:0000313" key="1">
    <source>
        <dbReference type="EMBL" id="KAI3811902.1"/>
    </source>
</evidence>
<dbReference type="Proteomes" id="UP001056120">
    <property type="component" value="Linkage Group LG06"/>
</dbReference>
<gene>
    <name evidence="1" type="ORF">L1987_16598</name>
</gene>
<reference evidence="2" key="1">
    <citation type="journal article" date="2022" name="Mol. Ecol. Resour.">
        <title>The genomes of chicory, endive, great burdock and yacon provide insights into Asteraceae palaeo-polyploidization history and plant inulin production.</title>
        <authorList>
            <person name="Fan W."/>
            <person name="Wang S."/>
            <person name="Wang H."/>
            <person name="Wang A."/>
            <person name="Jiang F."/>
            <person name="Liu H."/>
            <person name="Zhao H."/>
            <person name="Xu D."/>
            <person name="Zhang Y."/>
        </authorList>
    </citation>
    <scope>NUCLEOTIDE SEQUENCE [LARGE SCALE GENOMIC DNA]</scope>
    <source>
        <strain evidence="2">cv. Yunnan</strain>
    </source>
</reference>
<keyword evidence="2" id="KW-1185">Reference proteome</keyword>
<comment type="caution">
    <text evidence="1">The sequence shown here is derived from an EMBL/GenBank/DDBJ whole genome shotgun (WGS) entry which is preliminary data.</text>
</comment>
<name>A0ACB9IY13_9ASTR</name>
<organism evidence="1 2">
    <name type="scientific">Smallanthus sonchifolius</name>
    <dbReference type="NCBI Taxonomy" id="185202"/>
    <lineage>
        <taxon>Eukaryota</taxon>
        <taxon>Viridiplantae</taxon>
        <taxon>Streptophyta</taxon>
        <taxon>Embryophyta</taxon>
        <taxon>Tracheophyta</taxon>
        <taxon>Spermatophyta</taxon>
        <taxon>Magnoliopsida</taxon>
        <taxon>eudicotyledons</taxon>
        <taxon>Gunneridae</taxon>
        <taxon>Pentapetalae</taxon>
        <taxon>asterids</taxon>
        <taxon>campanulids</taxon>
        <taxon>Asterales</taxon>
        <taxon>Asteraceae</taxon>
        <taxon>Asteroideae</taxon>
        <taxon>Heliantheae alliance</taxon>
        <taxon>Millerieae</taxon>
        <taxon>Smallanthus</taxon>
    </lineage>
</organism>
<reference evidence="1 2" key="2">
    <citation type="journal article" date="2022" name="Mol. Ecol. Resour.">
        <title>The genomes of chicory, endive, great burdock and yacon provide insights into Asteraceae paleo-polyploidization history and plant inulin production.</title>
        <authorList>
            <person name="Fan W."/>
            <person name="Wang S."/>
            <person name="Wang H."/>
            <person name="Wang A."/>
            <person name="Jiang F."/>
            <person name="Liu H."/>
            <person name="Zhao H."/>
            <person name="Xu D."/>
            <person name="Zhang Y."/>
        </authorList>
    </citation>
    <scope>NUCLEOTIDE SEQUENCE [LARGE SCALE GENOMIC DNA]</scope>
    <source>
        <strain evidence="2">cv. Yunnan</strain>
        <tissue evidence="1">Leaves</tissue>
    </source>
</reference>